<feature type="chain" id="PRO_5042190265" description="Mannan-binding protein domain-containing protein" evidence="1">
    <location>
        <begin position="28"/>
        <end position="153"/>
    </location>
</feature>
<feature type="domain" description="Mannan-binding protein" evidence="2">
    <location>
        <begin position="55"/>
        <end position="87"/>
    </location>
</feature>
<protein>
    <recommendedName>
        <fullName evidence="2">Mannan-binding protein domain-containing protein</fullName>
    </recommendedName>
</protein>
<feature type="domain" description="Mannan-binding protein" evidence="2">
    <location>
        <begin position="114"/>
        <end position="149"/>
    </location>
</feature>
<accession>A0AAE3W6Y7</accession>
<gene>
    <name evidence="3" type="ORF">J2S42_007672</name>
</gene>
<keyword evidence="4" id="KW-1185">Reference proteome</keyword>
<evidence type="ECO:0000259" key="2">
    <source>
        <dbReference type="Pfam" id="PF12151"/>
    </source>
</evidence>
<evidence type="ECO:0000256" key="1">
    <source>
        <dbReference type="SAM" id="SignalP"/>
    </source>
</evidence>
<feature type="signal peptide" evidence="1">
    <location>
        <begin position="1"/>
        <end position="27"/>
    </location>
</feature>
<reference evidence="3 4" key="1">
    <citation type="submission" date="2023-07" db="EMBL/GenBank/DDBJ databases">
        <title>Sequencing the genomes of 1000 actinobacteria strains.</title>
        <authorList>
            <person name="Klenk H.-P."/>
        </authorList>
    </citation>
    <scope>NUCLEOTIDE SEQUENCE [LARGE SCALE GENOMIC DNA]</scope>
    <source>
        <strain evidence="3 4">DSM 44709</strain>
    </source>
</reference>
<dbReference type="Gene3D" id="3.30.1490.230">
    <property type="match status" value="2"/>
</dbReference>
<evidence type="ECO:0000313" key="4">
    <source>
        <dbReference type="Proteomes" id="UP001240236"/>
    </source>
</evidence>
<dbReference type="EMBL" id="JAUSUZ010000001">
    <property type="protein sequence ID" value="MDQ0371003.1"/>
    <property type="molecule type" value="Genomic_DNA"/>
</dbReference>
<keyword evidence="1" id="KW-0732">Signal</keyword>
<dbReference type="AlphaFoldDB" id="A0AAE3W6Y7"/>
<dbReference type="InterPro" id="IPR053754">
    <property type="entry name" value="OligoMan_bind_ChitinaseAct_sf"/>
</dbReference>
<proteinExistence type="predicted"/>
<name>A0AAE3W6Y7_9ACTN</name>
<sequence length="153" mass="16153">MNRRVLMAGVATAPVIAGLAAAGAAGAAPKANERATVRSGGTFKVAIPAGPLWNNDQAQRVGPWIAAAHGGTFTGQWWTVVGGAMSVVEVELPVHRDGIDEYTMDVPAGPLWNNDDARAKCPHVCASYGGEWTGNWRTVVWGKLSVAECRFRV</sequence>
<dbReference type="Pfam" id="PF12151">
    <property type="entry name" value="MVL"/>
    <property type="match status" value="2"/>
</dbReference>
<organism evidence="3 4">
    <name type="scientific">Catenuloplanes indicus</name>
    <dbReference type="NCBI Taxonomy" id="137267"/>
    <lineage>
        <taxon>Bacteria</taxon>
        <taxon>Bacillati</taxon>
        <taxon>Actinomycetota</taxon>
        <taxon>Actinomycetes</taxon>
        <taxon>Micromonosporales</taxon>
        <taxon>Micromonosporaceae</taxon>
        <taxon>Catenuloplanes</taxon>
    </lineage>
</organism>
<comment type="caution">
    <text evidence="3">The sequence shown here is derived from an EMBL/GenBank/DDBJ whole genome shotgun (WGS) entry which is preliminary data.</text>
</comment>
<evidence type="ECO:0000313" key="3">
    <source>
        <dbReference type="EMBL" id="MDQ0371003.1"/>
    </source>
</evidence>
<dbReference type="InterPro" id="IPR021992">
    <property type="entry name" value="MVL"/>
</dbReference>
<dbReference type="RefSeq" id="WP_307247424.1">
    <property type="nucleotide sequence ID" value="NZ_JAUSUZ010000001.1"/>
</dbReference>
<dbReference type="Proteomes" id="UP001240236">
    <property type="component" value="Unassembled WGS sequence"/>
</dbReference>